<dbReference type="SFLD" id="SFLDS00003">
    <property type="entry name" value="Haloacid_Dehalogenase"/>
    <property type="match status" value="1"/>
</dbReference>
<evidence type="ECO:0000313" key="5">
    <source>
        <dbReference type="EMBL" id="MPM80194.1"/>
    </source>
</evidence>
<dbReference type="GO" id="GO:0044281">
    <property type="term" value="P:small molecule metabolic process"/>
    <property type="evidence" value="ECO:0007669"/>
    <property type="project" value="UniProtKB-ARBA"/>
</dbReference>
<dbReference type="SFLD" id="SFLDG01129">
    <property type="entry name" value="C1.5:_HAD__Beta-PGM__Phosphata"/>
    <property type="match status" value="1"/>
</dbReference>
<name>A0A645CTG2_9ZZZZ</name>
<dbReference type="NCBIfam" id="TIGR01549">
    <property type="entry name" value="HAD-SF-IA-v1"/>
    <property type="match status" value="1"/>
</dbReference>
<dbReference type="PANTHER" id="PTHR46470">
    <property type="entry name" value="N-ACYLNEURAMINATE-9-PHOSPHATASE"/>
    <property type="match status" value="1"/>
</dbReference>
<gene>
    <name evidence="5" type="primary">gph_62</name>
    <name evidence="5" type="ORF">SDC9_127241</name>
</gene>
<dbReference type="InterPro" id="IPR036412">
    <property type="entry name" value="HAD-like_sf"/>
</dbReference>
<organism evidence="5">
    <name type="scientific">bioreactor metagenome</name>
    <dbReference type="NCBI Taxonomy" id="1076179"/>
    <lineage>
        <taxon>unclassified sequences</taxon>
        <taxon>metagenomes</taxon>
        <taxon>ecological metagenomes</taxon>
    </lineage>
</organism>
<protein>
    <submittedName>
        <fullName evidence="5">Phosphoglycolate phosphatase</fullName>
        <ecNumber evidence="5">3.1.3.18</ecNumber>
    </submittedName>
</protein>
<evidence type="ECO:0000256" key="2">
    <source>
        <dbReference type="ARBA" id="ARBA00022723"/>
    </source>
</evidence>
<evidence type="ECO:0000256" key="1">
    <source>
        <dbReference type="ARBA" id="ARBA00001946"/>
    </source>
</evidence>
<dbReference type="Gene3D" id="1.10.150.400">
    <property type="match status" value="1"/>
</dbReference>
<evidence type="ECO:0000256" key="4">
    <source>
        <dbReference type="ARBA" id="ARBA00022842"/>
    </source>
</evidence>
<accession>A0A645CTG2</accession>
<dbReference type="InterPro" id="IPR023214">
    <property type="entry name" value="HAD_sf"/>
</dbReference>
<sequence length="244" mass="28004">MKIEIITIDFWNTLFNSDSGELRNSTRSKVLIDTLKDMQVNVELDLFDTVMKKSWKYYNEQWLHELRTPTATEIINYLWDEMNLLRNEQAIQYVIEFFENSILYFPPTLQQNALSVIQQLSCKYKLAIISDTGFSPGRVMSQLMENIGIKKYFSAFSYSDETGVAKPHPLAFTTILHQLHCSPENALHIGDIERTDIMGAKAVGMYAIRYDGDVDSATIAAKPQESKADFIANDWNEIATYLNC</sequence>
<comment type="cofactor">
    <cofactor evidence="1">
        <name>Mg(2+)</name>
        <dbReference type="ChEBI" id="CHEBI:18420"/>
    </cofactor>
</comment>
<dbReference type="SUPFAM" id="SSF56784">
    <property type="entry name" value="HAD-like"/>
    <property type="match status" value="1"/>
</dbReference>
<keyword evidence="3 5" id="KW-0378">Hydrolase</keyword>
<dbReference type="InterPro" id="IPR051400">
    <property type="entry name" value="HAD-like_hydrolase"/>
</dbReference>
<dbReference type="EC" id="3.1.3.18" evidence="5"/>
<dbReference type="InterPro" id="IPR041492">
    <property type="entry name" value="HAD_2"/>
</dbReference>
<reference evidence="5" key="1">
    <citation type="submission" date="2019-08" db="EMBL/GenBank/DDBJ databases">
        <authorList>
            <person name="Kucharzyk K."/>
            <person name="Murdoch R.W."/>
            <person name="Higgins S."/>
            <person name="Loffler F."/>
        </authorList>
    </citation>
    <scope>NUCLEOTIDE SEQUENCE</scope>
</reference>
<dbReference type="GO" id="GO:0046872">
    <property type="term" value="F:metal ion binding"/>
    <property type="evidence" value="ECO:0007669"/>
    <property type="project" value="UniProtKB-KW"/>
</dbReference>
<dbReference type="EMBL" id="VSSQ01029886">
    <property type="protein sequence ID" value="MPM80194.1"/>
    <property type="molecule type" value="Genomic_DNA"/>
</dbReference>
<keyword evidence="2" id="KW-0479">Metal-binding</keyword>
<dbReference type="Gene3D" id="3.40.50.1000">
    <property type="entry name" value="HAD superfamily/HAD-like"/>
    <property type="match status" value="1"/>
</dbReference>
<dbReference type="PANTHER" id="PTHR46470:SF2">
    <property type="entry name" value="GLYCERALDEHYDE 3-PHOSPHATE PHOSPHATASE"/>
    <property type="match status" value="1"/>
</dbReference>
<dbReference type="InterPro" id="IPR006439">
    <property type="entry name" value="HAD-SF_hydro_IA"/>
</dbReference>
<evidence type="ECO:0000256" key="3">
    <source>
        <dbReference type="ARBA" id="ARBA00022801"/>
    </source>
</evidence>
<proteinExistence type="predicted"/>
<dbReference type="Pfam" id="PF13419">
    <property type="entry name" value="HAD_2"/>
    <property type="match status" value="1"/>
</dbReference>
<dbReference type="AlphaFoldDB" id="A0A645CTG2"/>
<comment type="caution">
    <text evidence="5">The sequence shown here is derived from an EMBL/GenBank/DDBJ whole genome shotgun (WGS) entry which is preliminary data.</text>
</comment>
<dbReference type="GO" id="GO:0008967">
    <property type="term" value="F:phosphoglycolate phosphatase activity"/>
    <property type="evidence" value="ECO:0007669"/>
    <property type="project" value="UniProtKB-EC"/>
</dbReference>
<keyword evidence="4" id="KW-0460">Magnesium</keyword>